<evidence type="ECO:0000313" key="2">
    <source>
        <dbReference type="EMBL" id="PHH59319.1"/>
    </source>
</evidence>
<accession>A0A2C5X790</accession>
<dbReference type="AlphaFoldDB" id="A0A2C5X790"/>
<evidence type="ECO:0000313" key="3">
    <source>
        <dbReference type="Proteomes" id="UP000226192"/>
    </source>
</evidence>
<gene>
    <name evidence="2" type="ORF">CDD81_3388</name>
</gene>
<reference evidence="2 3" key="1">
    <citation type="submission" date="2017-06" db="EMBL/GenBank/DDBJ databases">
        <title>Ant-infecting Ophiocordyceps genomes reveal a high diversity of potential behavioral manipulation genes and a possible major role for enterotoxins.</title>
        <authorList>
            <person name="De Bekker C."/>
            <person name="Evans H.C."/>
            <person name="Brachmann A."/>
            <person name="Hughes D.P."/>
        </authorList>
    </citation>
    <scope>NUCLEOTIDE SEQUENCE [LARGE SCALE GENOMIC DNA]</scope>
    <source>
        <strain evidence="2 3">Map64</strain>
    </source>
</reference>
<comment type="caution">
    <text evidence="2">The sequence shown here is derived from an EMBL/GenBank/DDBJ whole genome shotgun (WGS) entry which is preliminary data.</text>
</comment>
<proteinExistence type="predicted"/>
<keyword evidence="1" id="KW-0732">Signal</keyword>
<organism evidence="2 3">
    <name type="scientific">Ophiocordyceps australis</name>
    <dbReference type="NCBI Taxonomy" id="1399860"/>
    <lineage>
        <taxon>Eukaryota</taxon>
        <taxon>Fungi</taxon>
        <taxon>Dikarya</taxon>
        <taxon>Ascomycota</taxon>
        <taxon>Pezizomycotina</taxon>
        <taxon>Sordariomycetes</taxon>
        <taxon>Hypocreomycetidae</taxon>
        <taxon>Hypocreales</taxon>
        <taxon>Ophiocordycipitaceae</taxon>
        <taxon>Ophiocordyceps</taxon>
    </lineage>
</organism>
<sequence>MASVTVLLAVLLLATTISADMGFPNALESRQASGPLQWFKPGVNCTQRQEGCLGTVAWCSNAEYYRQIEGYPDQASCFNARMAKTEWQYISSGCLQHFEVCDGTDIVCSKVENMGTRRLCYGAHIKGKWLEPFSPGCLAPARHDDERCIGTRAFCESKERIKAYGSAQYCLAKREEASSEAKKQEFLAANPLRCTGDPTEICIGTEQYCTYQSKTNKEKCFASREQPPFYIEYSPDCETGSDKGYYSEACVGTESWCRSNARYQIYGSVEKCIQHRKRPSRLGKWLAPNETCAPNTQGTEACEGTERMCQKHSPWREVCFQERETAPFVQPDPRSCSEAKQQQEACLGTDVWCHEKWEHMDYYGEAECFSRRGFDQFKLAAEMAKLVTTAARPAIVKFGEKVTRDAVYYNLIGKRGNDKTALQAVKTYLEGYLTRIEDKVIPEAATKFMAEVERRAMGA</sequence>
<dbReference type="Proteomes" id="UP000226192">
    <property type="component" value="Unassembled WGS sequence"/>
</dbReference>
<dbReference type="EMBL" id="NJET01000216">
    <property type="protein sequence ID" value="PHH59319.1"/>
    <property type="molecule type" value="Genomic_DNA"/>
</dbReference>
<dbReference type="STRING" id="1399860.A0A2C5X790"/>
<dbReference type="OrthoDB" id="4919657at2759"/>
<protein>
    <submittedName>
        <fullName evidence="2">Uncharacterized protein</fullName>
    </submittedName>
</protein>
<keyword evidence="3" id="KW-1185">Reference proteome</keyword>
<feature type="chain" id="PRO_5012767487" evidence="1">
    <location>
        <begin position="20"/>
        <end position="459"/>
    </location>
</feature>
<feature type="signal peptide" evidence="1">
    <location>
        <begin position="1"/>
        <end position="19"/>
    </location>
</feature>
<name>A0A2C5X790_9HYPO</name>
<evidence type="ECO:0000256" key="1">
    <source>
        <dbReference type="SAM" id="SignalP"/>
    </source>
</evidence>